<reference evidence="3 4" key="1">
    <citation type="submission" date="2014-08" db="EMBL/GenBank/DDBJ databases">
        <authorList>
            <person name="Chen Y.-H."/>
        </authorList>
    </citation>
    <scope>NUCLEOTIDE SEQUENCE [LARGE SCALE GENOMIC DNA]</scope>
</reference>
<feature type="compositionally biased region" description="Basic and acidic residues" evidence="1">
    <location>
        <begin position="101"/>
        <end position="118"/>
    </location>
</feature>
<evidence type="ECO:0000256" key="1">
    <source>
        <dbReference type="SAM" id="MobiDB-lite"/>
    </source>
</evidence>
<gene>
    <name evidence="3" type="ORF">NGAL_HAMBI1145_58420</name>
</gene>
<feature type="region of interest" description="Disordered" evidence="1">
    <location>
        <begin position="54"/>
        <end position="125"/>
    </location>
</feature>
<dbReference type="AlphaFoldDB" id="A0A0T7G236"/>
<keyword evidence="2" id="KW-0732">Signal</keyword>
<dbReference type="EMBL" id="CCRH01000029">
    <property type="protein sequence ID" value="CDZ41319.1"/>
    <property type="molecule type" value="Genomic_DNA"/>
</dbReference>
<feature type="compositionally biased region" description="Low complexity" evidence="1">
    <location>
        <begin position="78"/>
        <end position="97"/>
    </location>
</feature>
<name>A0A0T7G236_NEOGA</name>
<feature type="signal peptide" evidence="2">
    <location>
        <begin position="1"/>
        <end position="27"/>
    </location>
</feature>
<sequence length="125" mass="13692">MSKKFRLFASVAAPFVSLPLMLQPAGAVPLKPAMETRPAVEAAQMPGIVEVQQQIIVPPEGQEGEGRPRRKPQEEQKQAPQAERPQAPPQAQQQEQPQRQRKAEPEAAPREAAPREAAPRQAPQA</sequence>
<organism evidence="3 4">
    <name type="scientific">Neorhizobium galegae bv. officinalis</name>
    <dbReference type="NCBI Taxonomy" id="323656"/>
    <lineage>
        <taxon>Bacteria</taxon>
        <taxon>Pseudomonadati</taxon>
        <taxon>Pseudomonadota</taxon>
        <taxon>Alphaproteobacteria</taxon>
        <taxon>Hyphomicrobiales</taxon>
        <taxon>Rhizobiaceae</taxon>
        <taxon>Rhizobium/Agrobacterium group</taxon>
        <taxon>Neorhizobium</taxon>
    </lineage>
</organism>
<proteinExistence type="predicted"/>
<feature type="non-terminal residue" evidence="3">
    <location>
        <position position="125"/>
    </location>
</feature>
<accession>A0A0T7G236</accession>
<evidence type="ECO:0000313" key="3">
    <source>
        <dbReference type="EMBL" id="CDZ41319.1"/>
    </source>
</evidence>
<feature type="compositionally biased region" description="Basic and acidic residues" evidence="1">
    <location>
        <begin position="64"/>
        <end position="77"/>
    </location>
</feature>
<protein>
    <submittedName>
        <fullName evidence="3">Uncharacterized protein</fullName>
    </submittedName>
</protein>
<feature type="chain" id="PRO_5006682787" evidence="2">
    <location>
        <begin position="28"/>
        <end position="125"/>
    </location>
</feature>
<evidence type="ECO:0000313" key="4">
    <source>
        <dbReference type="Proteomes" id="UP000046176"/>
    </source>
</evidence>
<evidence type="ECO:0000256" key="2">
    <source>
        <dbReference type="SAM" id="SignalP"/>
    </source>
</evidence>
<dbReference type="Proteomes" id="UP000046176">
    <property type="component" value="Unassembled WGS sequence"/>
</dbReference>